<comment type="catalytic activity">
    <reaction evidence="1 5 6">
        <text>[protein]-peptidylproline (omega=180) = [protein]-peptidylproline (omega=0)</text>
        <dbReference type="Rhea" id="RHEA:16237"/>
        <dbReference type="Rhea" id="RHEA-COMP:10747"/>
        <dbReference type="Rhea" id="RHEA-COMP:10748"/>
        <dbReference type="ChEBI" id="CHEBI:83833"/>
        <dbReference type="ChEBI" id="CHEBI:83834"/>
        <dbReference type="EC" id="5.2.1.8"/>
    </reaction>
</comment>
<dbReference type="KEGG" id="sflv:IC614_08580"/>
<keyword evidence="3 5" id="KW-0697">Rotamase</keyword>
<protein>
    <recommendedName>
        <fullName evidence="6">Peptidyl-prolyl cis-trans isomerase</fullName>
        <ecNumber evidence="6">5.2.1.8</ecNumber>
    </recommendedName>
</protein>
<keyword evidence="9" id="KW-1185">Reference proteome</keyword>
<feature type="domain" description="PPIase FKBP-type" evidence="7">
    <location>
        <begin position="82"/>
        <end position="173"/>
    </location>
</feature>
<dbReference type="InterPro" id="IPR001179">
    <property type="entry name" value="PPIase_FKBP_dom"/>
</dbReference>
<evidence type="ECO:0000313" key="9">
    <source>
        <dbReference type="Proteomes" id="UP000594873"/>
    </source>
</evidence>
<evidence type="ECO:0000256" key="6">
    <source>
        <dbReference type="RuleBase" id="RU003915"/>
    </source>
</evidence>
<accession>A0A7T2GIB7</accession>
<evidence type="ECO:0000256" key="2">
    <source>
        <dbReference type="ARBA" id="ARBA00006577"/>
    </source>
</evidence>
<name>A0A7T2GIB7_9SPHN</name>
<comment type="similarity">
    <text evidence="2 6">Belongs to the FKBP-type PPIase family.</text>
</comment>
<reference evidence="8 9" key="1">
    <citation type="submission" date="2020-11" db="EMBL/GenBank/DDBJ databases">
        <title>Genome seq and assembly of Sphingosinicella sp.</title>
        <authorList>
            <person name="Chhetri G."/>
        </authorList>
    </citation>
    <scope>NUCLEOTIDE SEQUENCE [LARGE SCALE GENOMIC DNA]</scope>
    <source>
        <strain evidence="8 9">UDD2</strain>
    </source>
</reference>
<dbReference type="AlphaFoldDB" id="A0A7T2GIB7"/>
<dbReference type="InterPro" id="IPR000774">
    <property type="entry name" value="PPIase_FKBP_N"/>
</dbReference>
<organism evidence="8 9">
    <name type="scientific">Allosphingosinicella flava</name>
    <dbReference type="NCBI Taxonomy" id="2771430"/>
    <lineage>
        <taxon>Bacteria</taxon>
        <taxon>Pseudomonadati</taxon>
        <taxon>Pseudomonadota</taxon>
        <taxon>Alphaproteobacteria</taxon>
        <taxon>Sphingomonadales</taxon>
        <taxon>Sphingomonadaceae</taxon>
        <taxon>Allosphingosinicella</taxon>
    </lineage>
</organism>
<dbReference type="EC" id="5.2.1.8" evidence="6"/>
<gene>
    <name evidence="8" type="ORF">IC614_08580</name>
</gene>
<dbReference type="Gene3D" id="3.10.50.40">
    <property type="match status" value="1"/>
</dbReference>
<keyword evidence="4 5" id="KW-0413">Isomerase</keyword>
<evidence type="ECO:0000256" key="3">
    <source>
        <dbReference type="ARBA" id="ARBA00023110"/>
    </source>
</evidence>
<sequence>MSVTAVPIRPLKKGSVVRLWAGIAILCAAGAGLAYVGTEGQRAADPASFLADNAEEDGVVTTASGLQYKVLQQGAGPRPGETDMVAVDYEGRIPGGKVFDTSAGRGPATFPVVGVVPGFSEALQLMQRGATYRIWLSPELGYGAEEQRDPQTGEVVIPANAVLEFDLTLRDFQPIPPEQLQQLQAMRQMQQQMEAQQGGAKAE</sequence>
<dbReference type="Pfam" id="PF01346">
    <property type="entry name" value="FKBP_N"/>
    <property type="match status" value="1"/>
</dbReference>
<dbReference type="Pfam" id="PF00254">
    <property type="entry name" value="FKBP_C"/>
    <property type="match status" value="1"/>
</dbReference>
<dbReference type="PANTHER" id="PTHR43811:SF19">
    <property type="entry name" value="39 KDA FK506-BINDING NUCLEAR PROTEIN"/>
    <property type="match status" value="1"/>
</dbReference>
<proteinExistence type="inferred from homology"/>
<dbReference type="PROSITE" id="PS50059">
    <property type="entry name" value="FKBP_PPIASE"/>
    <property type="match status" value="1"/>
</dbReference>
<dbReference type="PANTHER" id="PTHR43811">
    <property type="entry name" value="FKBP-TYPE PEPTIDYL-PROLYL CIS-TRANS ISOMERASE FKPA"/>
    <property type="match status" value="1"/>
</dbReference>
<dbReference type="SUPFAM" id="SSF54534">
    <property type="entry name" value="FKBP-like"/>
    <property type="match status" value="1"/>
</dbReference>
<dbReference type="GO" id="GO:0006457">
    <property type="term" value="P:protein folding"/>
    <property type="evidence" value="ECO:0007669"/>
    <property type="project" value="InterPro"/>
</dbReference>
<evidence type="ECO:0000256" key="4">
    <source>
        <dbReference type="ARBA" id="ARBA00023235"/>
    </source>
</evidence>
<evidence type="ECO:0000313" key="8">
    <source>
        <dbReference type="EMBL" id="QPQ54402.1"/>
    </source>
</evidence>
<dbReference type="GO" id="GO:0003755">
    <property type="term" value="F:peptidyl-prolyl cis-trans isomerase activity"/>
    <property type="evidence" value="ECO:0007669"/>
    <property type="project" value="UniProtKB-UniRule"/>
</dbReference>
<dbReference type="Proteomes" id="UP000594873">
    <property type="component" value="Chromosome"/>
</dbReference>
<dbReference type="EMBL" id="CP065592">
    <property type="protein sequence ID" value="QPQ54402.1"/>
    <property type="molecule type" value="Genomic_DNA"/>
</dbReference>
<evidence type="ECO:0000259" key="7">
    <source>
        <dbReference type="PROSITE" id="PS50059"/>
    </source>
</evidence>
<dbReference type="InterPro" id="IPR046357">
    <property type="entry name" value="PPIase_dom_sf"/>
</dbReference>
<evidence type="ECO:0000256" key="1">
    <source>
        <dbReference type="ARBA" id="ARBA00000971"/>
    </source>
</evidence>
<evidence type="ECO:0000256" key="5">
    <source>
        <dbReference type="PROSITE-ProRule" id="PRU00277"/>
    </source>
</evidence>
<dbReference type="RefSeq" id="WP_200970930.1">
    <property type="nucleotide sequence ID" value="NZ_CP065592.1"/>
</dbReference>